<evidence type="ECO:0000313" key="1">
    <source>
        <dbReference type="EMBL" id="CUV10034.1"/>
    </source>
</evidence>
<dbReference type="AlphaFoldDB" id="A0A160VKQ2"/>
<dbReference type="EMBL" id="FAXC01000341">
    <property type="protein sequence ID" value="CUV10034.1"/>
    <property type="molecule type" value="Genomic_DNA"/>
</dbReference>
<proteinExistence type="predicted"/>
<gene>
    <name evidence="1" type="ORF">MGWOODY_Mmi2685</name>
</gene>
<dbReference type="Gene3D" id="2.40.160.20">
    <property type="match status" value="1"/>
</dbReference>
<reference evidence="1" key="1">
    <citation type="submission" date="2015-10" db="EMBL/GenBank/DDBJ databases">
        <authorList>
            <person name="Gilbert D.G."/>
        </authorList>
    </citation>
    <scope>NUCLEOTIDE SEQUENCE</scope>
</reference>
<organism evidence="1">
    <name type="scientific">hydrothermal vent metagenome</name>
    <dbReference type="NCBI Taxonomy" id="652676"/>
    <lineage>
        <taxon>unclassified sequences</taxon>
        <taxon>metagenomes</taxon>
        <taxon>ecological metagenomes</taxon>
    </lineage>
</organism>
<protein>
    <recommendedName>
        <fullName evidence="2">Outer membrane protein beta-barrel domain-containing protein</fullName>
    </recommendedName>
</protein>
<accession>A0A160VKQ2</accession>
<name>A0A160VKQ2_9ZZZZ</name>
<sequence>MQLYILIAFSFSISQPLSAQNSIAFLAGTGLPVSGLNDWYGAAPVIGLQYVISTDEITKIIMEFHYQNYGGGSIADRDFRWVVDYNNYKSPAANANMNWNDFIVKTRKYFPNKTRSFAGKMLQPFASYGLGLYNYTHQVSGLIYPGQSKKPLDTEYLLDPITDRRVAWGGNIGVGFDSSLGQNVSLALDLTYNAAIGYLRSFEDWGLKEVMPLQFLTIGIGLNYNY</sequence>
<evidence type="ECO:0008006" key="2">
    <source>
        <dbReference type="Google" id="ProtNLM"/>
    </source>
</evidence>